<accession>W1PKW8</accession>
<dbReference type="Gramene" id="ERN08658">
    <property type="protein sequence ID" value="ERN08658"/>
    <property type="gene ID" value="AMTR_s00017p00211380"/>
</dbReference>
<organism evidence="2 3">
    <name type="scientific">Amborella trichopoda</name>
    <dbReference type="NCBI Taxonomy" id="13333"/>
    <lineage>
        <taxon>Eukaryota</taxon>
        <taxon>Viridiplantae</taxon>
        <taxon>Streptophyta</taxon>
        <taxon>Embryophyta</taxon>
        <taxon>Tracheophyta</taxon>
        <taxon>Spermatophyta</taxon>
        <taxon>Magnoliopsida</taxon>
        <taxon>Amborellales</taxon>
        <taxon>Amborellaceae</taxon>
        <taxon>Amborella</taxon>
    </lineage>
</organism>
<protein>
    <submittedName>
        <fullName evidence="2">Uncharacterized protein</fullName>
    </submittedName>
</protein>
<gene>
    <name evidence="2" type="ORF">AMTR_s00017p00211380</name>
</gene>
<dbReference type="Proteomes" id="UP000017836">
    <property type="component" value="Unassembled WGS sequence"/>
</dbReference>
<evidence type="ECO:0000313" key="3">
    <source>
        <dbReference type="Proteomes" id="UP000017836"/>
    </source>
</evidence>
<keyword evidence="3" id="KW-1185">Reference proteome</keyword>
<dbReference type="EMBL" id="KI393256">
    <property type="protein sequence ID" value="ERN08658.1"/>
    <property type="molecule type" value="Genomic_DNA"/>
</dbReference>
<dbReference type="AlphaFoldDB" id="W1PKW8"/>
<dbReference type="HOGENOM" id="CLU_2674373_0_0_1"/>
<evidence type="ECO:0000313" key="2">
    <source>
        <dbReference type="EMBL" id="ERN08658.1"/>
    </source>
</evidence>
<proteinExistence type="predicted"/>
<feature type="compositionally biased region" description="Polar residues" evidence="1">
    <location>
        <begin position="65"/>
        <end position="75"/>
    </location>
</feature>
<reference evidence="3" key="1">
    <citation type="journal article" date="2013" name="Science">
        <title>The Amborella genome and the evolution of flowering plants.</title>
        <authorList>
            <consortium name="Amborella Genome Project"/>
        </authorList>
    </citation>
    <scope>NUCLEOTIDE SEQUENCE [LARGE SCALE GENOMIC DNA]</scope>
</reference>
<evidence type="ECO:0000256" key="1">
    <source>
        <dbReference type="SAM" id="MobiDB-lite"/>
    </source>
</evidence>
<name>W1PKW8_AMBTC</name>
<sequence length="75" mass="7939">MLKHDRVNLEGLATDMQFQVLADVAKLPQAKGTTVTVRCSNVPTQDAKLPQAKGGVAADVRPSKASMNDAESTDT</sequence>
<feature type="region of interest" description="Disordered" evidence="1">
    <location>
        <begin position="46"/>
        <end position="75"/>
    </location>
</feature>